<evidence type="ECO:0000256" key="1">
    <source>
        <dbReference type="ARBA" id="ARBA00004651"/>
    </source>
</evidence>
<dbReference type="KEGG" id="snep:Enr13x_38840"/>
<reference evidence="8 9" key="1">
    <citation type="submission" date="2019-03" db="EMBL/GenBank/DDBJ databases">
        <title>Deep-cultivation of Planctomycetes and their phenomic and genomic characterization uncovers novel biology.</title>
        <authorList>
            <person name="Wiegand S."/>
            <person name="Jogler M."/>
            <person name="Boedeker C."/>
            <person name="Pinto D."/>
            <person name="Vollmers J."/>
            <person name="Rivas-Marin E."/>
            <person name="Kohn T."/>
            <person name="Peeters S.H."/>
            <person name="Heuer A."/>
            <person name="Rast P."/>
            <person name="Oberbeckmann S."/>
            <person name="Bunk B."/>
            <person name="Jeske O."/>
            <person name="Meyerdierks A."/>
            <person name="Storesund J.E."/>
            <person name="Kallscheuer N."/>
            <person name="Luecker S."/>
            <person name="Lage O.M."/>
            <person name="Pohl T."/>
            <person name="Merkel B.J."/>
            <person name="Hornburger P."/>
            <person name="Mueller R.-W."/>
            <person name="Bruemmer F."/>
            <person name="Labrenz M."/>
            <person name="Spormann A.M."/>
            <person name="Op den Camp H."/>
            <person name="Overmann J."/>
            <person name="Amann R."/>
            <person name="Jetten M.S.M."/>
            <person name="Mascher T."/>
            <person name="Medema M.H."/>
            <person name="Devos D.P."/>
            <person name="Kaster A.-K."/>
            <person name="Ovreas L."/>
            <person name="Rohde M."/>
            <person name="Galperin M.Y."/>
            <person name="Jogler C."/>
        </authorList>
    </citation>
    <scope>NUCLEOTIDE SEQUENCE [LARGE SCALE GENOMIC DNA]</scope>
    <source>
        <strain evidence="8 9">Enr13</strain>
    </source>
</reference>
<evidence type="ECO:0000256" key="3">
    <source>
        <dbReference type="ARBA" id="ARBA00022692"/>
    </source>
</evidence>
<feature type="region of interest" description="Disordered" evidence="6">
    <location>
        <begin position="1"/>
        <end position="25"/>
    </location>
</feature>
<evidence type="ECO:0000256" key="5">
    <source>
        <dbReference type="ARBA" id="ARBA00023136"/>
    </source>
</evidence>
<evidence type="ECO:0000256" key="4">
    <source>
        <dbReference type="ARBA" id="ARBA00022989"/>
    </source>
</evidence>
<feature type="transmembrane region" description="Helical" evidence="7">
    <location>
        <begin position="414"/>
        <end position="435"/>
    </location>
</feature>
<dbReference type="EMBL" id="CP037423">
    <property type="protein sequence ID" value="QDV44023.1"/>
    <property type="molecule type" value="Genomic_DNA"/>
</dbReference>
<dbReference type="PANTHER" id="PTHR30250:SF11">
    <property type="entry name" value="O-ANTIGEN TRANSPORTER-RELATED"/>
    <property type="match status" value="1"/>
</dbReference>
<evidence type="ECO:0000256" key="2">
    <source>
        <dbReference type="ARBA" id="ARBA00022475"/>
    </source>
</evidence>
<feature type="transmembrane region" description="Helical" evidence="7">
    <location>
        <begin position="139"/>
        <end position="157"/>
    </location>
</feature>
<organism evidence="8 9">
    <name type="scientific">Stieleria neptunia</name>
    <dbReference type="NCBI Taxonomy" id="2527979"/>
    <lineage>
        <taxon>Bacteria</taxon>
        <taxon>Pseudomonadati</taxon>
        <taxon>Planctomycetota</taxon>
        <taxon>Planctomycetia</taxon>
        <taxon>Pirellulales</taxon>
        <taxon>Pirellulaceae</taxon>
        <taxon>Stieleria</taxon>
    </lineage>
</organism>
<feature type="transmembrane region" description="Helical" evidence="7">
    <location>
        <begin position="390"/>
        <end position="408"/>
    </location>
</feature>
<comment type="subcellular location">
    <subcellularLocation>
        <location evidence="1">Cell membrane</location>
        <topology evidence="1">Multi-pass membrane protein</topology>
    </subcellularLocation>
</comment>
<keyword evidence="3 7" id="KW-0812">Transmembrane</keyword>
<evidence type="ECO:0000313" key="9">
    <source>
        <dbReference type="Proteomes" id="UP000319004"/>
    </source>
</evidence>
<feature type="transmembrane region" description="Helical" evidence="7">
    <location>
        <begin position="177"/>
        <end position="196"/>
    </location>
</feature>
<evidence type="ECO:0000313" key="8">
    <source>
        <dbReference type="EMBL" id="QDV44023.1"/>
    </source>
</evidence>
<dbReference type="OrthoDB" id="256428at2"/>
<feature type="transmembrane region" description="Helical" evidence="7">
    <location>
        <begin position="320"/>
        <end position="339"/>
    </location>
</feature>
<dbReference type="InterPro" id="IPR050833">
    <property type="entry name" value="Poly_Biosynth_Transport"/>
</dbReference>
<accession>A0A518HT88</accession>
<dbReference type="GO" id="GO:0005886">
    <property type="term" value="C:plasma membrane"/>
    <property type="evidence" value="ECO:0007669"/>
    <property type="project" value="UniProtKB-SubCell"/>
</dbReference>
<keyword evidence="2" id="KW-1003">Cell membrane</keyword>
<dbReference type="Proteomes" id="UP000319004">
    <property type="component" value="Chromosome"/>
</dbReference>
<evidence type="ECO:0000256" key="6">
    <source>
        <dbReference type="SAM" id="MobiDB-lite"/>
    </source>
</evidence>
<feature type="transmembrane region" description="Helical" evidence="7">
    <location>
        <begin position="359"/>
        <end position="383"/>
    </location>
</feature>
<keyword evidence="5 7" id="KW-0472">Membrane</keyword>
<keyword evidence="4 7" id="KW-1133">Transmembrane helix</keyword>
<protein>
    <submittedName>
        <fullName evidence="8">MurJ-like flippase</fullName>
    </submittedName>
</protein>
<proteinExistence type="predicted"/>
<feature type="transmembrane region" description="Helical" evidence="7">
    <location>
        <begin position="110"/>
        <end position="133"/>
    </location>
</feature>
<dbReference type="PANTHER" id="PTHR30250">
    <property type="entry name" value="PST FAMILY PREDICTED COLANIC ACID TRANSPORTER"/>
    <property type="match status" value="1"/>
</dbReference>
<keyword evidence="9" id="KW-1185">Reference proteome</keyword>
<feature type="transmembrane region" description="Helical" evidence="7">
    <location>
        <begin position="252"/>
        <end position="270"/>
    </location>
</feature>
<sequence>MPNVETHPPTGALTASSQSHSATDESCGGVARDRLVTALLDQFFVSGTSFLSTIVVGRYCGIEGLGLFSLAVSAIVLVRGIQETLVSAPFTVFQERLRDRMTSQEHAGGALAGAMILAAITVILTSWLALGLAVTGQPLGIRVLAYALIACAPLALLREFSRRFCMARRNMIGALRIDASVCLLQLGCLLALAWQGRLTSVAALWVIGLSSGVVSLAWWYGQRKQFVLHRTTIRTVLHHDWRFGRWLLMDQLVCFMQLYAMHWILAGMIGASGTGAFAACATIAALASPLLQGVGNYLSPQFANAAFRGSRAEVVSLYRKTTASLAIAVTLFAALAGWFGREILSLLYSDSAYDAYGPVVGVLAFRTVFAIPALAAHHAVVAMERPGRSAAATAIGLVATLCIALPLIQHYGVLGAAVAVFIGTGVECLVLVTIFTRLLGQWNWSDESSEKT</sequence>
<feature type="transmembrane region" description="Helical" evidence="7">
    <location>
        <begin position="276"/>
        <end position="299"/>
    </location>
</feature>
<gene>
    <name evidence="8" type="ORF">Enr13x_38840</name>
</gene>
<feature type="transmembrane region" description="Helical" evidence="7">
    <location>
        <begin position="202"/>
        <end position="220"/>
    </location>
</feature>
<name>A0A518HT88_9BACT</name>
<dbReference type="AlphaFoldDB" id="A0A518HT88"/>
<evidence type="ECO:0000256" key="7">
    <source>
        <dbReference type="SAM" id="Phobius"/>
    </source>
</evidence>